<name>A0A1I3XX50_9GAMM</name>
<proteinExistence type="inferred from homology"/>
<sequence length="278" mass="31578">MLSYRHSYHAGNFADVLKHIVLIELLQHMVKKEKAFSYIDTHSGAGLYHLRSDHAEKLQEYQQGIAKLFNLDWSELAAYQAAVKAVNTGNDLTFYPGSPMLATQYLRSQDQAWCFELHPKDSVFLTNNLRPFKQARVRREDGLKGLLSLLPSESRRALVLIDPSYEIKSDYDEVFQTVVKAHKKFATGTYAIWYPVVDRARINRLDKQLISSGITNIQRYELGLEADSSTRGMTSSGMFIINPPWQLMETMTALLPKLVNALGENTGAFYRADILVAQ</sequence>
<dbReference type="OrthoDB" id="9791274at2"/>
<dbReference type="Pfam" id="PF04378">
    <property type="entry name" value="RsmJ"/>
    <property type="match status" value="1"/>
</dbReference>
<dbReference type="EC" id="2.1.1.266" evidence="1"/>
<dbReference type="AlphaFoldDB" id="A0A1I3XX50"/>
<protein>
    <recommendedName>
        <fullName evidence="1">Ribosomal RNA large subunit methyltransferase J</fullName>
        <ecNumber evidence="1">2.1.1.266</ecNumber>
    </recommendedName>
    <alternativeName>
        <fullName evidence="1">23S rRNA (adenine(2030)-N6)-methyltransferase</fullName>
    </alternativeName>
    <alternativeName>
        <fullName evidence="1">23S rRNA m6A2030 methyltransferase</fullName>
    </alternativeName>
</protein>
<accession>A0A1I3XX50</accession>
<dbReference type="PANTHER" id="PTHR37426:SF1">
    <property type="entry name" value="RIBOSOMAL RNA LARGE SUBUNIT METHYLTRANSFERASE J"/>
    <property type="match status" value="1"/>
</dbReference>
<dbReference type="RefSeq" id="WP_091712861.1">
    <property type="nucleotide sequence ID" value="NZ_FOSH01000007.1"/>
</dbReference>
<dbReference type="EMBL" id="FOSH01000007">
    <property type="protein sequence ID" value="SFK23576.1"/>
    <property type="molecule type" value="Genomic_DNA"/>
</dbReference>
<dbReference type="InterPro" id="IPR029063">
    <property type="entry name" value="SAM-dependent_MTases_sf"/>
</dbReference>
<evidence type="ECO:0000313" key="3">
    <source>
        <dbReference type="Proteomes" id="UP000198924"/>
    </source>
</evidence>
<dbReference type="HAMAP" id="MF_00934">
    <property type="entry name" value="23SrRNA_methyltr_J"/>
    <property type="match status" value="1"/>
</dbReference>
<dbReference type="PANTHER" id="PTHR37426">
    <property type="entry name" value="RIBOSOMAL RNA LARGE SUBUNIT METHYLTRANSFERASE J"/>
    <property type="match status" value="1"/>
</dbReference>
<dbReference type="GO" id="GO:0036307">
    <property type="term" value="F:23S rRNA (adenine(2030)-N(6))-methyltransferase activity"/>
    <property type="evidence" value="ECO:0007669"/>
    <property type="project" value="UniProtKB-UniRule"/>
</dbReference>
<comment type="catalytic activity">
    <reaction evidence="1">
        <text>adenosine(2030) in 23S rRNA + S-adenosyl-L-methionine = N(6)-methyladenosine(2030) in 23S rRNA + S-adenosyl-L-homocysteine + H(+)</text>
        <dbReference type="Rhea" id="RHEA:43736"/>
        <dbReference type="Rhea" id="RHEA-COMP:10668"/>
        <dbReference type="Rhea" id="RHEA-COMP:10669"/>
        <dbReference type="ChEBI" id="CHEBI:15378"/>
        <dbReference type="ChEBI" id="CHEBI:57856"/>
        <dbReference type="ChEBI" id="CHEBI:59789"/>
        <dbReference type="ChEBI" id="CHEBI:74411"/>
        <dbReference type="ChEBI" id="CHEBI:74449"/>
        <dbReference type="EC" id="2.1.1.266"/>
    </reaction>
</comment>
<feature type="binding site" evidence="1">
    <location>
        <position position="42"/>
    </location>
    <ligand>
        <name>S-adenosyl-L-methionine</name>
        <dbReference type="ChEBI" id="CHEBI:59789"/>
    </ligand>
</feature>
<reference evidence="3" key="1">
    <citation type="submission" date="2016-10" db="EMBL/GenBank/DDBJ databases">
        <authorList>
            <person name="Varghese N."/>
            <person name="Submissions S."/>
        </authorList>
    </citation>
    <scope>NUCLEOTIDE SEQUENCE [LARGE SCALE GENOMIC DNA]</scope>
    <source>
        <strain evidence="3">DSM 11578</strain>
    </source>
</reference>
<organism evidence="2 3">
    <name type="scientific">Methylophaga sulfidovorans</name>
    <dbReference type="NCBI Taxonomy" id="45496"/>
    <lineage>
        <taxon>Bacteria</taxon>
        <taxon>Pseudomonadati</taxon>
        <taxon>Pseudomonadota</taxon>
        <taxon>Gammaproteobacteria</taxon>
        <taxon>Thiotrichales</taxon>
        <taxon>Piscirickettsiaceae</taxon>
        <taxon>Methylophaga</taxon>
    </lineage>
</organism>
<keyword evidence="1 2" id="KW-0489">Methyltransferase</keyword>
<comment type="function">
    <text evidence="1">Specifically methylates the adenine in position 2030 of 23S rRNA.</text>
</comment>
<dbReference type="GO" id="GO:0005829">
    <property type="term" value="C:cytosol"/>
    <property type="evidence" value="ECO:0007669"/>
    <property type="project" value="TreeGrafter"/>
</dbReference>
<keyword evidence="3" id="KW-1185">Reference proteome</keyword>
<dbReference type="SUPFAM" id="SSF53335">
    <property type="entry name" value="S-adenosyl-L-methionine-dependent methyltransferases"/>
    <property type="match status" value="1"/>
</dbReference>
<dbReference type="Proteomes" id="UP000198924">
    <property type="component" value="Unassembled WGS sequence"/>
</dbReference>
<dbReference type="GO" id="GO:0070475">
    <property type="term" value="P:rRNA base methylation"/>
    <property type="evidence" value="ECO:0007669"/>
    <property type="project" value="UniProtKB-UniRule"/>
</dbReference>
<gene>
    <name evidence="1" type="primary">rlmJ</name>
    <name evidence="2" type="ORF">SAMN04488079_1073</name>
</gene>
<evidence type="ECO:0000256" key="1">
    <source>
        <dbReference type="HAMAP-Rule" id="MF_00934"/>
    </source>
</evidence>
<comment type="subunit">
    <text evidence="1">Monomer.</text>
</comment>
<keyword evidence="1" id="KW-0698">rRNA processing</keyword>
<feature type="binding site" evidence="1">
    <location>
        <begin position="141"/>
        <end position="142"/>
    </location>
    <ligand>
        <name>S-adenosyl-L-methionine</name>
        <dbReference type="ChEBI" id="CHEBI:59789"/>
    </ligand>
</feature>
<dbReference type="Gene3D" id="3.40.50.150">
    <property type="entry name" value="Vaccinia Virus protein VP39"/>
    <property type="match status" value="1"/>
</dbReference>
<feature type="site" description="Interaction with substrate rRNA" evidence="1">
    <location>
        <position position="4"/>
    </location>
</feature>
<dbReference type="STRING" id="45496.SAMN04488079_1073"/>
<keyword evidence="1" id="KW-0694">RNA-binding</keyword>
<feature type="active site" description="Proton acceptor" evidence="1">
    <location>
        <position position="162"/>
    </location>
</feature>
<feature type="binding site" evidence="1">
    <location>
        <position position="98"/>
    </location>
    <ligand>
        <name>S-adenosyl-L-methionine</name>
        <dbReference type="ChEBI" id="CHEBI:59789"/>
    </ligand>
</feature>
<dbReference type="InterPro" id="IPR007473">
    <property type="entry name" value="RlmJ"/>
</dbReference>
<feature type="binding site" evidence="1">
    <location>
        <position position="19"/>
    </location>
    <ligand>
        <name>S-adenosyl-L-methionine</name>
        <dbReference type="ChEBI" id="CHEBI:59789"/>
    </ligand>
</feature>
<keyword evidence="1" id="KW-0949">S-adenosyl-L-methionine</keyword>
<feature type="binding site" evidence="1">
    <location>
        <position position="162"/>
    </location>
    <ligand>
        <name>S-adenosyl-L-methionine</name>
        <dbReference type="ChEBI" id="CHEBI:59789"/>
    </ligand>
</feature>
<evidence type="ECO:0000313" key="2">
    <source>
        <dbReference type="EMBL" id="SFK23576.1"/>
    </source>
</evidence>
<comment type="similarity">
    <text evidence="1">Belongs to the RlmJ family.</text>
</comment>
<dbReference type="GO" id="GO:0003723">
    <property type="term" value="F:RNA binding"/>
    <property type="evidence" value="ECO:0007669"/>
    <property type="project" value="UniProtKB-UniRule"/>
</dbReference>
<feature type="binding site" evidence="1">
    <location>
        <position position="116"/>
    </location>
    <ligand>
        <name>S-adenosyl-L-methionine</name>
        <dbReference type="ChEBI" id="CHEBI:59789"/>
    </ligand>
</feature>
<keyword evidence="1 2" id="KW-0808">Transferase</keyword>